<reference evidence="1" key="1">
    <citation type="journal article" date="2021" name="Proc. Natl. Acad. Sci. U.S.A.">
        <title>A Catalog of Tens of Thousands of Viruses from Human Metagenomes Reveals Hidden Associations with Chronic Diseases.</title>
        <authorList>
            <person name="Tisza M.J."/>
            <person name="Buck C.B."/>
        </authorList>
    </citation>
    <scope>NUCLEOTIDE SEQUENCE</scope>
    <source>
        <strain evidence="1">CtC6C6</strain>
    </source>
</reference>
<dbReference type="EMBL" id="BK016003">
    <property type="protein sequence ID" value="DAF89131.1"/>
    <property type="molecule type" value="Genomic_DNA"/>
</dbReference>
<proteinExistence type="predicted"/>
<dbReference type="InterPro" id="IPR009660">
    <property type="entry name" value="Phage_A500_Gp15"/>
</dbReference>
<evidence type="ECO:0000313" key="1">
    <source>
        <dbReference type="EMBL" id="DAF89131.1"/>
    </source>
</evidence>
<accession>A0A8S5U3V0</accession>
<sequence>MNFLTDPLPHSLNIHGVEYPIDTDFRTILRYDEELRNAEESMEDIRKCLKLVFADKPPLDLEEAAGQMAWFIRGGKGEEKRHRPSKRILGINSNTPFDFHEDGEMIYSAFRRNDVYGLDLRSVPYLHWWEFLAMVNDLPEDVQLSRVILYRTIDTGNKDLDKKQADYYRAMQRYYKLENRQIERNEELIQALKEGRDITPYLERGE</sequence>
<evidence type="ECO:0008006" key="2">
    <source>
        <dbReference type="Google" id="ProtNLM"/>
    </source>
</evidence>
<dbReference type="Pfam" id="PF06854">
    <property type="entry name" value="Phage_Gp15"/>
    <property type="match status" value="1"/>
</dbReference>
<name>A0A8S5U3V0_9CAUD</name>
<protein>
    <recommendedName>
        <fullName evidence="2">Bacteriophage Gp15 protein</fullName>
    </recommendedName>
</protein>
<organism evidence="1">
    <name type="scientific">Siphoviridae sp. ctC6C6</name>
    <dbReference type="NCBI Taxonomy" id="2825376"/>
    <lineage>
        <taxon>Viruses</taxon>
        <taxon>Duplodnaviria</taxon>
        <taxon>Heunggongvirae</taxon>
        <taxon>Uroviricota</taxon>
        <taxon>Caudoviricetes</taxon>
    </lineage>
</organism>